<comment type="caution">
    <text evidence="1">The sequence shown here is derived from an EMBL/GenBank/DDBJ whole genome shotgun (WGS) entry which is preliminary data.</text>
</comment>
<evidence type="ECO:0000313" key="1">
    <source>
        <dbReference type="EMBL" id="PZF71198.1"/>
    </source>
</evidence>
<evidence type="ECO:0000313" key="2">
    <source>
        <dbReference type="Proteomes" id="UP000248745"/>
    </source>
</evidence>
<accession>A0A2W2AU07</accession>
<sequence>MHARGNTKGIESYMKNGMADFQSAIDLHALDSEMTWLSAYKNLKIAEEEINFFEGHNESDSFVMFPV</sequence>
<protein>
    <submittedName>
        <fullName evidence="1">Uncharacterized protein</fullName>
    </submittedName>
</protein>
<dbReference type="AlphaFoldDB" id="A0A2W2AU07"/>
<reference evidence="1 2" key="1">
    <citation type="submission" date="2018-06" db="EMBL/GenBank/DDBJ databases">
        <title>Mucibacter soli gen. nov., sp. nov., a new member of the family Chitinophagaceae producing mucin.</title>
        <authorList>
            <person name="Kim M.-K."/>
            <person name="Park S."/>
            <person name="Kim T.-S."/>
            <person name="Joung Y."/>
            <person name="Han J.-H."/>
            <person name="Kim S.B."/>
        </authorList>
    </citation>
    <scope>NUCLEOTIDE SEQUENCE [LARGE SCALE GENOMIC DNA]</scope>
    <source>
        <strain evidence="1 2">R1-15</strain>
    </source>
</reference>
<organism evidence="1 2">
    <name type="scientific">Taibaiella soli</name>
    <dbReference type="NCBI Taxonomy" id="1649169"/>
    <lineage>
        <taxon>Bacteria</taxon>
        <taxon>Pseudomonadati</taxon>
        <taxon>Bacteroidota</taxon>
        <taxon>Chitinophagia</taxon>
        <taxon>Chitinophagales</taxon>
        <taxon>Chitinophagaceae</taxon>
        <taxon>Taibaiella</taxon>
    </lineage>
</organism>
<dbReference type="Proteomes" id="UP000248745">
    <property type="component" value="Unassembled WGS sequence"/>
</dbReference>
<keyword evidence="2" id="KW-1185">Reference proteome</keyword>
<dbReference type="EMBL" id="QKTW01000026">
    <property type="protein sequence ID" value="PZF71198.1"/>
    <property type="molecule type" value="Genomic_DNA"/>
</dbReference>
<gene>
    <name evidence="1" type="ORF">DN068_19690</name>
</gene>
<name>A0A2W2AU07_9BACT</name>
<proteinExistence type="predicted"/>